<evidence type="ECO:0000313" key="1">
    <source>
        <dbReference type="EMBL" id="ROL51045.1"/>
    </source>
</evidence>
<dbReference type="Proteomes" id="UP000281406">
    <property type="component" value="Unassembled WGS sequence"/>
</dbReference>
<dbReference type="Pfam" id="PF08284">
    <property type="entry name" value="RVP_2"/>
    <property type="match status" value="1"/>
</dbReference>
<accession>A0A3N0YXL4</accession>
<protein>
    <submittedName>
        <fullName evidence="1">Retrotransposon-derived protein PEG10</fullName>
    </submittedName>
</protein>
<name>A0A3N0YXL4_ANAGA</name>
<sequence length="145" mass="16025">MTVHILTSRTSVSAQALISSGSAGNFISHHLLQRLNIKRKRCSQDLEVHTILGKPLGHGHIRHFSPTVTLCIGCLHLEKISFMVLEGSTADIILGCLWMLQHEPKINWNSGEILQWGESCFHDCLSPVIKIILSPALVVHHPSSP</sequence>
<comment type="caution">
    <text evidence="1">The sequence shown here is derived from an EMBL/GenBank/DDBJ whole genome shotgun (WGS) entry which is preliminary data.</text>
</comment>
<dbReference type="AlphaFoldDB" id="A0A3N0YXL4"/>
<reference evidence="1 2" key="1">
    <citation type="submission" date="2018-10" db="EMBL/GenBank/DDBJ databases">
        <title>Genome assembly for a Yunnan-Guizhou Plateau 3E fish, Anabarilius grahami (Regan), and its evolutionary and genetic applications.</title>
        <authorList>
            <person name="Jiang W."/>
        </authorList>
    </citation>
    <scope>NUCLEOTIDE SEQUENCE [LARGE SCALE GENOMIC DNA]</scope>
    <source>
        <strain evidence="1">AG-KIZ</strain>
        <tissue evidence="1">Muscle</tissue>
    </source>
</reference>
<dbReference type="EMBL" id="RJVU01019258">
    <property type="protein sequence ID" value="ROL51045.1"/>
    <property type="molecule type" value="Genomic_DNA"/>
</dbReference>
<keyword evidence="2" id="KW-1185">Reference proteome</keyword>
<organism evidence="1 2">
    <name type="scientific">Anabarilius grahami</name>
    <name type="common">Kanglang fish</name>
    <name type="synonym">Barilius grahami</name>
    <dbReference type="NCBI Taxonomy" id="495550"/>
    <lineage>
        <taxon>Eukaryota</taxon>
        <taxon>Metazoa</taxon>
        <taxon>Chordata</taxon>
        <taxon>Craniata</taxon>
        <taxon>Vertebrata</taxon>
        <taxon>Euteleostomi</taxon>
        <taxon>Actinopterygii</taxon>
        <taxon>Neopterygii</taxon>
        <taxon>Teleostei</taxon>
        <taxon>Ostariophysi</taxon>
        <taxon>Cypriniformes</taxon>
        <taxon>Xenocyprididae</taxon>
        <taxon>Xenocypridinae</taxon>
        <taxon>Xenocypridinae incertae sedis</taxon>
        <taxon>Anabarilius</taxon>
    </lineage>
</organism>
<evidence type="ECO:0000313" key="2">
    <source>
        <dbReference type="Proteomes" id="UP000281406"/>
    </source>
</evidence>
<proteinExistence type="predicted"/>
<dbReference type="Gene3D" id="2.40.70.10">
    <property type="entry name" value="Acid Proteases"/>
    <property type="match status" value="1"/>
</dbReference>
<gene>
    <name evidence="1" type="ORF">DPX16_14576</name>
</gene>
<dbReference type="CDD" id="cd00303">
    <property type="entry name" value="retropepsin_like"/>
    <property type="match status" value="1"/>
</dbReference>
<dbReference type="OrthoDB" id="9906410at2759"/>
<dbReference type="InterPro" id="IPR021109">
    <property type="entry name" value="Peptidase_aspartic_dom_sf"/>
</dbReference>